<feature type="compositionally biased region" description="Polar residues" evidence="8">
    <location>
        <begin position="544"/>
        <end position="555"/>
    </location>
</feature>
<feature type="region of interest" description="Disordered" evidence="8">
    <location>
        <begin position="832"/>
        <end position="856"/>
    </location>
</feature>
<dbReference type="GO" id="GO:0006508">
    <property type="term" value="P:proteolysis"/>
    <property type="evidence" value="ECO:0007669"/>
    <property type="project" value="InterPro"/>
</dbReference>
<dbReference type="InterPro" id="IPR053033">
    <property type="entry name" value="Androglobin-like"/>
</dbReference>
<sequence length="1545" mass="177764">MLSKISASNEKWRFPIWPEWNDADINAEKWDAGKAGKEKPGKGQISPGFDDPEGKIRLPASLKVHSWKRPQEFLTKEVPVVVQNETSFDLVSANEHIFCCELMRWIVSEIYAVWRIYNENSLNSETLVWKPWEHIYALCKATKENIPLYNKFGKYVLKLYWMGCWRKITVDDTMPFDEEENLLLPATTCQNELWPMLLSKGIIKLANTSIHENGKREMEEFTVIQTLTGWIPEVIPLQPEYLDKVWDFLKEIVPEFKLPEKAPELYTIQDDTKTEETRDSELKSEVSSRNKLTDTTEKTETTNNITKEKTEQKIVGKKKKGEKEKSKVAPQSSEKVQGLQDLNEKSPVPSQPEMVVCAGCIPLHLFEEDIFLLTRMADSSEKMRQYGLSHIHSHPVLITRTRSCPLVALPEPPPLPSWKLFRQKKQVVVTSEPQEPVVEKPEKHVEIASLFFKYKLDIITIPTDTHFPQTTLKKGFRSISHLTSVSEIDENESDSNGDMSQNGRLSNAEDYSQETTSLSQQKAEVLSKDERDNISLDTKKTSETADTNTKSLTGTKSKDGTASEKISVSRETWITFEDFCVCFQNLYVFHKPHTYAYNYQKTCFKSSDEEVFYYLLVDSLMPIEILVSFSALVHWYVTEGTKQECSTGVLRVEYFSWKSVIPGELVLKMHTSATKATVVNLPVGRHILLFTVTCPIGHHIELCTMVPCVFGEEDAVMPALQKESSRFIEQATAILKAVGNVINNFSNKDELPKALKELEVAHCPPGLHNTKIAKENVKVFNNAFWYLIKYVLDKKDLYRYKFAFRCFTLDFKDTDFSGDDTDISGSYRTSSFDVTHSSIPSESSEEKSLSSWENQTPTPEEEAAALTIQAIWRGTYIRKILKSRVPGTKENADVEETLKNLWAMIELNFEQCAITLLREMFKRNSNSAEKFPCYEDEWCKMYFTDYAVTYADQPPNAWFLVFREIFTVPEDMLILTKVFTTIPSCRLHVLDNDTQEEMPHAFFKVAPHVYPKNKKGYTFVAEAHTGDQPVAGGKWTLRFISSHSALPFLSREAVNNIYSTQQFKEYYIPNKEFLLLRYFVKVTAPHTATLQVQTSNSDVFIKLQVLENEKEITSVIGKGNAVIPVVNFWSNQSLLSSQLKNLQNSQSSTKKGSETGRLKKKSRNSSKDSKTSSKTDLVQECSLISIDESFSSENFENNVGSPQQSYQYSIEALVLHDSWPLTESESLLVQKLKEMQKDEIKVKKIANIPKSTRRSKDKASEKTEKEKFQKVRASLESQHTDIQRQKKMPGDSNTPYCILRIVSEQKEAEFLEVKKDTRRVDEIRAMKEAWESAEPGRAVKAFQERVRFINKYAVRDSEEPIAGVETADLTPSSEETGMQAPQTDIDSRLKTQQKKWELIDLNPYIRKTMPESVLRNESIIQQQQIHKEEEINHFRQLRTLALEQRQKEEKDRILLKQNTLEMYENLQASLDEARGRVYSIREAYRNQLLEAERRKEEELAAQEAALQAERKKKNADRKKKRYEKKCLLFSTIFGNYITFYLFACC</sequence>
<organism evidence="11 12">
    <name type="scientific">Cyanistes caeruleus</name>
    <name type="common">Eurasian blue tit</name>
    <name type="synonym">Parus caeruleus</name>
    <dbReference type="NCBI Taxonomy" id="156563"/>
    <lineage>
        <taxon>Eukaryota</taxon>
        <taxon>Metazoa</taxon>
        <taxon>Chordata</taxon>
        <taxon>Craniata</taxon>
        <taxon>Vertebrata</taxon>
        <taxon>Euteleostomi</taxon>
        <taxon>Archelosauria</taxon>
        <taxon>Archosauria</taxon>
        <taxon>Dinosauria</taxon>
        <taxon>Saurischia</taxon>
        <taxon>Theropoda</taxon>
        <taxon>Coelurosauria</taxon>
        <taxon>Aves</taxon>
        <taxon>Neognathae</taxon>
        <taxon>Neoaves</taxon>
        <taxon>Telluraves</taxon>
        <taxon>Australaves</taxon>
        <taxon>Passeriformes</taxon>
        <taxon>Paridae</taxon>
        <taxon>Cyanistes</taxon>
    </lineage>
</organism>
<keyword evidence="5" id="KW-0408">Iron</keyword>
<comment type="caution">
    <text evidence="6">Lacks conserved residue(s) required for the propagation of feature annotation.</text>
</comment>
<dbReference type="Pfam" id="PF22068">
    <property type="entry name" value="Androglobin_II"/>
    <property type="match status" value="1"/>
</dbReference>
<feature type="domain" description="Calpain catalytic" evidence="9">
    <location>
        <begin position="66"/>
        <end position="246"/>
    </location>
</feature>
<dbReference type="InterPro" id="IPR038765">
    <property type="entry name" value="Papain-like_cys_pep_sf"/>
</dbReference>
<evidence type="ECO:0000256" key="4">
    <source>
        <dbReference type="ARBA" id="ARBA00022723"/>
    </source>
</evidence>
<dbReference type="Pfam" id="PF22069">
    <property type="entry name" value="Androglobin_IV"/>
    <property type="match status" value="1"/>
</dbReference>
<feature type="region of interest" description="Disordered" evidence="8">
    <location>
        <begin position="1141"/>
        <end position="1174"/>
    </location>
</feature>
<dbReference type="Pfam" id="PF22070">
    <property type="entry name" value="Androglobin_V"/>
    <property type="match status" value="1"/>
</dbReference>
<feature type="compositionally biased region" description="Polar residues" evidence="8">
    <location>
        <begin position="496"/>
        <end position="522"/>
    </location>
</feature>
<evidence type="ECO:0000256" key="7">
    <source>
        <dbReference type="SAM" id="Coils"/>
    </source>
</evidence>
<feature type="coiled-coil region" evidence="7">
    <location>
        <begin position="1456"/>
        <end position="1525"/>
    </location>
</feature>
<evidence type="ECO:0000256" key="1">
    <source>
        <dbReference type="ARBA" id="ARBA00003705"/>
    </source>
</evidence>
<dbReference type="PANTHER" id="PTHR46298">
    <property type="entry name" value="ANDROGLOBIN"/>
    <property type="match status" value="1"/>
</dbReference>
<dbReference type="InterPro" id="IPR009050">
    <property type="entry name" value="Globin-like_sf"/>
</dbReference>
<dbReference type="Ensembl" id="ENSCCET00000024874.1">
    <property type="protein sequence ID" value="ENSCCEP00000016051.1"/>
    <property type="gene ID" value="ENSCCEG00000015073.1"/>
</dbReference>
<gene>
    <name evidence="11" type="primary">ADGB</name>
</gene>
<dbReference type="CDD" id="cd22307">
    <property type="entry name" value="Adgb_C_mid-like"/>
    <property type="match status" value="1"/>
</dbReference>
<evidence type="ECO:0000256" key="2">
    <source>
        <dbReference type="ARBA" id="ARBA00008705"/>
    </source>
</evidence>
<dbReference type="SMART" id="SM00230">
    <property type="entry name" value="CysPc"/>
    <property type="match status" value="1"/>
</dbReference>
<dbReference type="PROSITE" id="PS52042">
    <property type="entry name" value="GLOBIN_CP_ADGB"/>
    <property type="match status" value="1"/>
</dbReference>
<dbReference type="Proteomes" id="UP000694410">
    <property type="component" value="Unplaced"/>
</dbReference>
<keyword evidence="7" id="KW-0175">Coiled coil</keyword>
<keyword evidence="3" id="KW-0349">Heme</keyword>
<dbReference type="GO" id="GO:0046872">
    <property type="term" value="F:metal ion binding"/>
    <property type="evidence" value="ECO:0007669"/>
    <property type="project" value="UniProtKB-KW"/>
</dbReference>
<dbReference type="GO" id="GO:0019825">
    <property type="term" value="F:oxygen binding"/>
    <property type="evidence" value="ECO:0007669"/>
    <property type="project" value="InterPro"/>
</dbReference>
<feature type="domain" description="Globin" evidence="10">
    <location>
        <begin position="701"/>
        <end position="923"/>
    </location>
</feature>
<dbReference type="InterPro" id="IPR057249">
    <property type="entry name" value="Globin_CP_ADGB"/>
</dbReference>
<dbReference type="PROSITE" id="PS50096">
    <property type="entry name" value="IQ"/>
    <property type="match status" value="1"/>
</dbReference>
<dbReference type="PANTHER" id="PTHR46298:SF1">
    <property type="entry name" value="ANDROGLOBIN"/>
    <property type="match status" value="1"/>
</dbReference>
<comment type="function">
    <text evidence="1">Involved in oxygen transport from the lung to the various peripheral tissues.</text>
</comment>
<feature type="compositionally biased region" description="Basic and acidic residues" evidence="8">
    <location>
        <begin position="1257"/>
        <end position="1269"/>
    </location>
</feature>
<comment type="similarity">
    <text evidence="2">Belongs to the globin family.</text>
</comment>
<dbReference type="InterPro" id="IPR012292">
    <property type="entry name" value="Globin/Proto"/>
</dbReference>
<feature type="region of interest" description="Disordered" evidence="8">
    <location>
        <begin position="268"/>
        <end position="348"/>
    </location>
</feature>
<dbReference type="InterPro" id="IPR054093">
    <property type="entry name" value="Androglobin_II"/>
</dbReference>
<evidence type="ECO:0000256" key="8">
    <source>
        <dbReference type="SAM" id="MobiDB-lite"/>
    </source>
</evidence>
<dbReference type="InterPro" id="IPR000971">
    <property type="entry name" value="Globin"/>
</dbReference>
<dbReference type="PROSITE" id="PS50203">
    <property type="entry name" value="CALPAIN_CAT"/>
    <property type="match status" value="1"/>
</dbReference>
<dbReference type="SUPFAM" id="SSF46458">
    <property type="entry name" value="Globin-like"/>
    <property type="match status" value="1"/>
</dbReference>
<feature type="region of interest" description="Disordered" evidence="8">
    <location>
        <begin position="1247"/>
        <end position="1290"/>
    </location>
</feature>
<feature type="compositionally biased region" description="Basic and acidic residues" evidence="8">
    <location>
        <begin position="270"/>
        <end position="314"/>
    </location>
</feature>
<dbReference type="InterPro" id="IPR001300">
    <property type="entry name" value="Peptidase_C2_calpain_cat"/>
</dbReference>
<keyword evidence="12" id="KW-1185">Reference proteome</keyword>
<proteinExistence type="inferred from homology"/>
<accession>A0A8C0UYA7</accession>
<evidence type="ECO:0000259" key="10">
    <source>
        <dbReference type="PROSITE" id="PS52042"/>
    </source>
</evidence>
<dbReference type="InterPro" id="IPR054095">
    <property type="entry name" value="Androglobin_V"/>
</dbReference>
<name>A0A8C0UYA7_CYACU</name>
<evidence type="ECO:0000313" key="11">
    <source>
        <dbReference type="Ensembl" id="ENSCCEP00000016051.1"/>
    </source>
</evidence>
<feature type="region of interest" description="Disordered" evidence="8">
    <location>
        <begin position="487"/>
        <end position="561"/>
    </location>
</feature>
<dbReference type="GO" id="GO:0004198">
    <property type="term" value="F:calcium-dependent cysteine-type endopeptidase activity"/>
    <property type="evidence" value="ECO:0007669"/>
    <property type="project" value="InterPro"/>
</dbReference>
<dbReference type="Pfam" id="PF00042">
    <property type="entry name" value="Globin"/>
    <property type="match status" value="1"/>
</dbReference>
<reference evidence="11" key="1">
    <citation type="submission" date="2025-08" db="UniProtKB">
        <authorList>
            <consortium name="Ensembl"/>
        </authorList>
    </citation>
    <scope>IDENTIFICATION</scope>
</reference>
<dbReference type="Pfam" id="PF00648">
    <property type="entry name" value="Peptidase_C2"/>
    <property type="match status" value="1"/>
</dbReference>
<feature type="region of interest" description="Disordered" evidence="8">
    <location>
        <begin position="33"/>
        <end position="53"/>
    </location>
</feature>
<dbReference type="InterPro" id="IPR054094">
    <property type="entry name" value="Androglobin_IV"/>
</dbReference>
<dbReference type="SUPFAM" id="SSF54001">
    <property type="entry name" value="Cysteine proteinases"/>
    <property type="match status" value="1"/>
</dbReference>
<dbReference type="Gene3D" id="1.10.490.10">
    <property type="entry name" value="Globins"/>
    <property type="match status" value="1"/>
</dbReference>
<reference evidence="11" key="2">
    <citation type="submission" date="2025-09" db="UniProtKB">
        <authorList>
            <consortium name="Ensembl"/>
        </authorList>
    </citation>
    <scope>IDENTIFICATION</scope>
</reference>
<protein>
    <submittedName>
        <fullName evidence="11">Androglobin</fullName>
    </submittedName>
</protein>
<keyword evidence="4" id="KW-0479">Metal-binding</keyword>
<evidence type="ECO:0000256" key="6">
    <source>
        <dbReference type="PROSITE-ProRule" id="PRU00239"/>
    </source>
</evidence>
<evidence type="ECO:0000313" key="12">
    <source>
        <dbReference type="Proteomes" id="UP000694410"/>
    </source>
</evidence>
<evidence type="ECO:0000256" key="5">
    <source>
        <dbReference type="ARBA" id="ARBA00023004"/>
    </source>
</evidence>
<feature type="compositionally biased region" description="Basic and acidic residues" evidence="8">
    <location>
        <begin position="525"/>
        <end position="543"/>
    </location>
</feature>
<evidence type="ECO:0000259" key="9">
    <source>
        <dbReference type="PROSITE" id="PS50203"/>
    </source>
</evidence>
<evidence type="ECO:0000256" key="3">
    <source>
        <dbReference type="ARBA" id="ARBA00022617"/>
    </source>
</evidence>
<dbReference type="GO" id="GO:0020037">
    <property type="term" value="F:heme binding"/>
    <property type="evidence" value="ECO:0007669"/>
    <property type="project" value="InterPro"/>
</dbReference>